<dbReference type="Gene3D" id="3.20.20.140">
    <property type="entry name" value="Metal-dependent hydrolases"/>
    <property type="match status" value="1"/>
</dbReference>
<keyword evidence="2" id="KW-0378">Hydrolase</keyword>
<dbReference type="SUPFAM" id="SSF51556">
    <property type="entry name" value="Metallo-dependent hydrolases"/>
    <property type="match status" value="1"/>
</dbReference>
<feature type="domain" description="Amidohydrolase-related" evidence="1">
    <location>
        <begin position="40"/>
        <end position="226"/>
    </location>
</feature>
<evidence type="ECO:0000313" key="2">
    <source>
        <dbReference type="EMBL" id="AKA59482.1"/>
    </source>
</evidence>
<dbReference type="EMBL" id="KP830095">
    <property type="protein sequence ID" value="AKA59482.1"/>
    <property type="molecule type" value="Genomic_DNA"/>
</dbReference>
<name>A0A0E3GLW9_9BACT</name>
<protein>
    <submittedName>
        <fullName evidence="2">Amidohydrolase 2</fullName>
    </submittedName>
</protein>
<reference evidence="2" key="1">
    <citation type="journal article" date="2015" name="Proc. Natl. Acad. Sci. U.S.A.">
        <title>Multiplexed metagenome mining using short DNA sequence tags facilitates targeted discovery of epoxyketone proteasome inhibitors.</title>
        <authorList>
            <person name="Owen J.G."/>
            <person name="Charlop-Powers Z."/>
            <person name="Smith A.G."/>
            <person name="Ternei M.A."/>
            <person name="Calle P.Y."/>
            <person name="Reddy B.V."/>
            <person name="Montiel D."/>
            <person name="Brady S.F."/>
        </authorList>
    </citation>
    <scope>NUCLEOTIDE SEQUENCE</scope>
</reference>
<dbReference type="InterPro" id="IPR032466">
    <property type="entry name" value="Metal_Hydrolase"/>
</dbReference>
<accession>A0A0E3GLW9</accession>
<sequence length="243" mass="25470">MDVHVRATGLSAGRLGAYLVGEGVDVAVLTGGDGGPARRFPGRLGLTASPHLRLSHLAGDELCQQIELGAVAYILDPAGAGVALDSEWLYPGYAACQFVGVPLIVTCGARTFPGANPTLLGGVLQDFPDLDIVLAGGGQGWPDEAAAVALASERVWIELSGLFLPRLRGYYAHHDWTRLTRRMIFGSGWPAVVGIARHARAAAGQCPDDETAGLVLAGNAARVFHLNLPARLSGDGRHGRCHR</sequence>
<dbReference type="AlphaFoldDB" id="A0A0E3GLW9"/>
<organism evidence="2">
    <name type="scientific">uncultured bacterium AZ_40</name>
    <dbReference type="NCBI Taxonomy" id="1630016"/>
    <lineage>
        <taxon>Bacteria</taxon>
        <taxon>environmental samples</taxon>
    </lineage>
</organism>
<dbReference type="GO" id="GO:0016787">
    <property type="term" value="F:hydrolase activity"/>
    <property type="evidence" value="ECO:0007669"/>
    <property type="project" value="UniProtKB-KW"/>
</dbReference>
<proteinExistence type="predicted"/>
<dbReference type="Pfam" id="PF04909">
    <property type="entry name" value="Amidohydro_2"/>
    <property type="match status" value="1"/>
</dbReference>
<dbReference type="InterPro" id="IPR006680">
    <property type="entry name" value="Amidohydro-rel"/>
</dbReference>
<evidence type="ECO:0000259" key="1">
    <source>
        <dbReference type="Pfam" id="PF04909"/>
    </source>
</evidence>